<dbReference type="CDD" id="cd06222">
    <property type="entry name" value="RNase_H_like"/>
    <property type="match status" value="1"/>
</dbReference>
<evidence type="ECO:0000313" key="3">
    <source>
        <dbReference type="Proteomes" id="UP000187406"/>
    </source>
</evidence>
<dbReference type="Gene3D" id="3.30.420.10">
    <property type="entry name" value="Ribonuclease H-like superfamily/Ribonuclease H"/>
    <property type="match status" value="1"/>
</dbReference>
<dbReference type="InterPro" id="IPR002156">
    <property type="entry name" value="RNaseH_domain"/>
</dbReference>
<dbReference type="InParanoid" id="A0A1Q3C075"/>
<dbReference type="GO" id="GO:0003676">
    <property type="term" value="F:nucleic acid binding"/>
    <property type="evidence" value="ECO:0007669"/>
    <property type="project" value="InterPro"/>
</dbReference>
<accession>A0A1Q3C075</accession>
<evidence type="ECO:0000313" key="2">
    <source>
        <dbReference type="EMBL" id="GAV73670.1"/>
    </source>
</evidence>
<organism evidence="2 3">
    <name type="scientific">Cephalotus follicularis</name>
    <name type="common">Albany pitcher plant</name>
    <dbReference type="NCBI Taxonomy" id="3775"/>
    <lineage>
        <taxon>Eukaryota</taxon>
        <taxon>Viridiplantae</taxon>
        <taxon>Streptophyta</taxon>
        <taxon>Embryophyta</taxon>
        <taxon>Tracheophyta</taxon>
        <taxon>Spermatophyta</taxon>
        <taxon>Magnoliopsida</taxon>
        <taxon>eudicotyledons</taxon>
        <taxon>Gunneridae</taxon>
        <taxon>Pentapetalae</taxon>
        <taxon>rosids</taxon>
        <taxon>fabids</taxon>
        <taxon>Oxalidales</taxon>
        <taxon>Cephalotaceae</taxon>
        <taxon>Cephalotus</taxon>
    </lineage>
</organism>
<sequence length="120" mass="13256">MELDNASKIDPPSTLLVPSRRCPPPHCALMINCDGALFESREGRTSMVVKDVQGTVVMATSTKFQYTNDPPTIEALSILQAMKLASRNGWRRIVVESDTEAVVTYIRTEIPCLTLYGNIV</sequence>
<dbReference type="GO" id="GO:0004523">
    <property type="term" value="F:RNA-DNA hybrid ribonuclease activity"/>
    <property type="evidence" value="ECO:0007669"/>
    <property type="project" value="InterPro"/>
</dbReference>
<evidence type="ECO:0000259" key="1">
    <source>
        <dbReference type="Pfam" id="PF13456"/>
    </source>
</evidence>
<comment type="caution">
    <text evidence="2">The sequence shown here is derived from an EMBL/GenBank/DDBJ whole genome shotgun (WGS) entry which is preliminary data.</text>
</comment>
<dbReference type="InterPro" id="IPR036397">
    <property type="entry name" value="RNaseH_sf"/>
</dbReference>
<dbReference type="PANTHER" id="PTHR47723">
    <property type="entry name" value="OS05G0353850 PROTEIN"/>
    <property type="match status" value="1"/>
</dbReference>
<feature type="domain" description="RNase H type-1" evidence="1">
    <location>
        <begin position="32"/>
        <end position="109"/>
    </location>
</feature>
<dbReference type="Proteomes" id="UP000187406">
    <property type="component" value="Unassembled WGS sequence"/>
</dbReference>
<dbReference type="AlphaFoldDB" id="A0A1Q3C075"/>
<reference evidence="3" key="1">
    <citation type="submission" date="2016-04" db="EMBL/GenBank/DDBJ databases">
        <title>Cephalotus genome sequencing.</title>
        <authorList>
            <person name="Fukushima K."/>
            <person name="Hasebe M."/>
            <person name="Fang X."/>
        </authorList>
    </citation>
    <scope>NUCLEOTIDE SEQUENCE [LARGE SCALE GENOMIC DNA]</scope>
    <source>
        <strain evidence="3">cv. St1</strain>
    </source>
</reference>
<dbReference type="InterPro" id="IPR053151">
    <property type="entry name" value="RNase_H-like"/>
</dbReference>
<dbReference type="Pfam" id="PF13456">
    <property type="entry name" value="RVT_3"/>
    <property type="match status" value="1"/>
</dbReference>
<dbReference type="PANTHER" id="PTHR47723:SF19">
    <property type="entry name" value="POLYNUCLEOTIDYL TRANSFERASE, RIBONUCLEASE H-LIKE SUPERFAMILY PROTEIN"/>
    <property type="match status" value="1"/>
</dbReference>
<dbReference type="OrthoDB" id="1906820at2759"/>
<proteinExistence type="predicted"/>
<dbReference type="InterPro" id="IPR044730">
    <property type="entry name" value="RNase_H-like_dom_plant"/>
</dbReference>
<gene>
    <name evidence="2" type="ORF">CFOL_v3_17153</name>
</gene>
<dbReference type="EMBL" id="BDDD01001129">
    <property type="protein sequence ID" value="GAV73670.1"/>
    <property type="molecule type" value="Genomic_DNA"/>
</dbReference>
<keyword evidence="3" id="KW-1185">Reference proteome</keyword>
<name>A0A1Q3C075_CEPFO</name>
<protein>
    <submittedName>
        <fullName evidence="2">RVT_3 domain-containing protein</fullName>
    </submittedName>
</protein>